<dbReference type="PANTHER" id="PTHR30055">
    <property type="entry name" value="HTH-TYPE TRANSCRIPTIONAL REGULATOR RUTR"/>
    <property type="match status" value="1"/>
</dbReference>
<dbReference type="Gene3D" id="1.10.357.10">
    <property type="entry name" value="Tetracycline Repressor, domain 2"/>
    <property type="match status" value="1"/>
</dbReference>
<gene>
    <name evidence="6" type="ORF">GCM10023196_068000</name>
</gene>
<evidence type="ECO:0000313" key="7">
    <source>
        <dbReference type="Proteomes" id="UP001501442"/>
    </source>
</evidence>
<dbReference type="InterPro" id="IPR050109">
    <property type="entry name" value="HTH-type_TetR-like_transc_reg"/>
</dbReference>
<dbReference type="EMBL" id="BAABHK010000011">
    <property type="protein sequence ID" value="GAA4632846.1"/>
    <property type="molecule type" value="Genomic_DNA"/>
</dbReference>
<accession>A0ABP8UKK2</accession>
<feature type="DNA-binding region" description="H-T-H motif" evidence="4">
    <location>
        <begin position="25"/>
        <end position="44"/>
    </location>
</feature>
<reference evidence="7" key="1">
    <citation type="journal article" date="2019" name="Int. J. Syst. Evol. Microbiol.">
        <title>The Global Catalogue of Microorganisms (GCM) 10K type strain sequencing project: providing services to taxonomists for standard genome sequencing and annotation.</title>
        <authorList>
            <consortium name="The Broad Institute Genomics Platform"/>
            <consortium name="The Broad Institute Genome Sequencing Center for Infectious Disease"/>
            <person name="Wu L."/>
            <person name="Ma J."/>
        </authorList>
    </citation>
    <scope>NUCLEOTIDE SEQUENCE [LARGE SCALE GENOMIC DNA]</scope>
    <source>
        <strain evidence="7">JCM 17939</strain>
    </source>
</reference>
<dbReference type="InterPro" id="IPR009057">
    <property type="entry name" value="Homeodomain-like_sf"/>
</dbReference>
<dbReference type="RefSeq" id="WP_345435845.1">
    <property type="nucleotide sequence ID" value="NZ_BAABHK010000011.1"/>
</dbReference>
<name>A0ABP8UKK2_9ACTN</name>
<dbReference type="Gene3D" id="1.10.10.60">
    <property type="entry name" value="Homeodomain-like"/>
    <property type="match status" value="1"/>
</dbReference>
<evidence type="ECO:0000256" key="3">
    <source>
        <dbReference type="ARBA" id="ARBA00023163"/>
    </source>
</evidence>
<dbReference type="InterPro" id="IPR023772">
    <property type="entry name" value="DNA-bd_HTH_TetR-type_CS"/>
</dbReference>
<dbReference type="InterPro" id="IPR004111">
    <property type="entry name" value="Repressor_TetR_C"/>
</dbReference>
<dbReference type="Pfam" id="PF00440">
    <property type="entry name" value="TetR_N"/>
    <property type="match status" value="1"/>
</dbReference>
<evidence type="ECO:0000256" key="2">
    <source>
        <dbReference type="ARBA" id="ARBA00023125"/>
    </source>
</evidence>
<evidence type="ECO:0000313" key="6">
    <source>
        <dbReference type="EMBL" id="GAA4632846.1"/>
    </source>
</evidence>
<dbReference type="PROSITE" id="PS50977">
    <property type="entry name" value="HTH_TETR_2"/>
    <property type="match status" value="1"/>
</dbReference>
<dbReference type="Proteomes" id="UP001501442">
    <property type="component" value="Unassembled WGS sequence"/>
</dbReference>
<comment type="caution">
    <text evidence="6">The sequence shown here is derived from an EMBL/GenBank/DDBJ whole genome shotgun (WGS) entry which is preliminary data.</text>
</comment>
<dbReference type="SUPFAM" id="SSF46689">
    <property type="entry name" value="Homeodomain-like"/>
    <property type="match status" value="1"/>
</dbReference>
<organism evidence="6 7">
    <name type="scientific">Actinoallomurus vinaceus</name>
    <dbReference type="NCBI Taxonomy" id="1080074"/>
    <lineage>
        <taxon>Bacteria</taxon>
        <taxon>Bacillati</taxon>
        <taxon>Actinomycetota</taxon>
        <taxon>Actinomycetes</taxon>
        <taxon>Streptosporangiales</taxon>
        <taxon>Thermomonosporaceae</taxon>
        <taxon>Actinoallomurus</taxon>
    </lineage>
</organism>
<evidence type="ECO:0000256" key="4">
    <source>
        <dbReference type="PROSITE-ProRule" id="PRU00335"/>
    </source>
</evidence>
<evidence type="ECO:0000259" key="5">
    <source>
        <dbReference type="PROSITE" id="PS50977"/>
    </source>
</evidence>
<dbReference type="PRINTS" id="PR00455">
    <property type="entry name" value="HTHTETR"/>
</dbReference>
<dbReference type="Pfam" id="PF02909">
    <property type="entry name" value="TetR_C_1"/>
    <property type="match status" value="1"/>
</dbReference>
<feature type="domain" description="HTH tetR-type" evidence="5">
    <location>
        <begin position="2"/>
        <end position="62"/>
    </location>
</feature>
<keyword evidence="7" id="KW-1185">Reference proteome</keyword>
<dbReference type="InterPro" id="IPR036271">
    <property type="entry name" value="Tet_transcr_reg_TetR-rel_C_sf"/>
</dbReference>
<dbReference type="SUPFAM" id="SSF48498">
    <property type="entry name" value="Tetracyclin repressor-like, C-terminal domain"/>
    <property type="match status" value="1"/>
</dbReference>
<evidence type="ECO:0000256" key="1">
    <source>
        <dbReference type="ARBA" id="ARBA00023015"/>
    </source>
</evidence>
<keyword evidence="2 4" id="KW-0238">DNA-binding</keyword>
<sequence>MKLTKERIVDAGMATYAEVGYHGLSMRQVAERLGAHAGSLYYHVRNKNDLLTMMADRVCRQAYDAGTAALTALPPESTWQDEIEAQATALRRVIGEHAGGAILLAESPKMLSPGAMSIMERLLRTLLKAGVPIDHRIVAADTLLSHVTGFVLQEQATFETPAVTQETYADLLTRFPHVFEEAPRLSQDEKFRHSVRLLCTAVEALIKR</sequence>
<protein>
    <submittedName>
        <fullName evidence="6">TetR/AcrR family transcriptional regulator C-terminal domain-containing protein</fullName>
    </submittedName>
</protein>
<dbReference type="PROSITE" id="PS01081">
    <property type="entry name" value="HTH_TETR_1"/>
    <property type="match status" value="1"/>
</dbReference>
<keyword evidence="3" id="KW-0804">Transcription</keyword>
<keyword evidence="1" id="KW-0805">Transcription regulation</keyword>
<proteinExistence type="predicted"/>
<dbReference type="PANTHER" id="PTHR30055:SF151">
    <property type="entry name" value="TRANSCRIPTIONAL REGULATORY PROTEIN"/>
    <property type="match status" value="1"/>
</dbReference>
<dbReference type="InterPro" id="IPR001647">
    <property type="entry name" value="HTH_TetR"/>
</dbReference>